<keyword evidence="1" id="KW-0472">Membrane</keyword>
<keyword evidence="1" id="KW-0812">Transmembrane</keyword>
<dbReference type="EMBL" id="CAKOGL010000002">
    <property type="protein sequence ID" value="CAH2084159.1"/>
    <property type="molecule type" value="Genomic_DNA"/>
</dbReference>
<evidence type="ECO:0000256" key="1">
    <source>
        <dbReference type="SAM" id="Phobius"/>
    </source>
</evidence>
<feature type="transmembrane region" description="Helical" evidence="1">
    <location>
        <begin position="67"/>
        <end position="92"/>
    </location>
</feature>
<name>A0AAU9TFI0_EUPED</name>
<reference evidence="2" key="1">
    <citation type="submission" date="2022-03" db="EMBL/GenBank/DDBJ databases">
        <authorList>
            <person name="Tunstrom K."/>
        </authorList>
    </citation>
    <scope>NUCLEOTIDE SEQUENCE</scope>
</reference>
<evidence type="ECO:0000313" key="2">
    <source>
        <dbReference type="EMBL" id="CAH2084159.1"/>
    </source>
</evidence>
<organism evidence="2 3">
    <name type="scientific">Euphydryas editha</name>
    <name type="common">Edith's checkerspot</name>
    <dbReference type="NCBI Taxonomy" id="104508"/>
    <lineage>
        <taxon>Eukaryota</taxon>
        <taxon>Metazoa</taxon>
        <taxon>Ecdysozoa</taxon>
        <taxon>Arthropoda</taxon>
        <taxon>Hexapoda</taxon>
        <taxon>Insecta</taxon>
        <taxon>Pterygota</taxon>
        <taxon>Neoptera</taxon>
        <taxon>Endopterygota</taxon>
        <taxon>Lepidoptera</taxon>
        <taxon>Glossata</taxon>
        <taxon>Ditrysia</taxon>
        <taxon>Papilionoidea</taxon>
        <taxon>Nymphalidae</taxon>
        <taxon>Nymphalinae</taxon>
        <taxon>Euphydryas</taxon>
    </lineage>
</organism>
<dbReference type="Proteomes" id="UP001153954">
    <property type="component" value="Unassembled WGS sequence"/>
</dbReference>
<sequence>MADNNVENPKDYEFILESEDPNYVPTTKDLLKMLETADMDEETKQSLRSMLANDVPQFFGGQGSGTILAIVFASLIFLIIFAIAINTCDWAVENKLHLQR</sequence>
<evidence type="ECO:0000313" key="3">
    <source>
        <dbReference type="Proteomes" id="UP001153954"/>
    </source>
</evidence>
<proteinExistence type="predicted"/>
<accession>A0AAU9TFI0</accession>
<dbReference type="AlphaFoldDB" id="A0AAU9TFI0"/>
<keyword evidence="1" id="KW-1133">Transmembrane helix</keyword>
<protein>
    <submittedName>
        <fullName evidence="2">Uncharacterized protein</fullName>
    </submittedName>
</protein>
<keyword evidence="3" id="KW-1185">Reference proteome</keyword>
<gene>
    <name evidence="2" type="ORF">EEDITHA_LOCUS757</name>
</gene>
<comment type="caution">
    <text evidence="2">The sequence shown here is derived from an EMBL/GenBank/DDBJ whole genome shotgun (WGS) entry which is preliminary data.</text>
</comment>